<dbReference type="FunFam" id="3.20.110.10:FF:000001">
    <property type="entry name" value="Alpha-mannosidase"/>
    <property type="match status" value="1"/>
</dbReference>
<dbReference type="SUPFAM" id="SSF88688">
    <property type="entry name" value="Families 57/38 glycoside transferase middle domain"/>
    <property type="match status" value="1"/>
</dbReference>
<dbReference type="InterPro" id="IPR011330">
    <property type="entry name" value="Glyco_hydro/deAcase_b/a-brl"/>
</dbReference>
<dbReference type="Gene3D" id="1.20.1270.50">
    <property type="entry name" value="Glycoside hydrolase family 38, central domain"/>
    <property type="match status" value="2"/>
</dbReference>
<organism evidence="10 11">
    <name type="scientific">Cymbomonas tetramitiformis</name>
    <dbReference type="NCBI Taxonomy" id="36881"/>
    <lineage>
        <taxon>Eukaryota</taxon>
        <taxon>Viridiplantae</taxon>
        <taxon>Chlorophyta</taxon>
        <taxon>Pyramimonadophyceae</taxon>
        <taxon>Pyramimonadales</taxon>
        <taxon>Pyramimonadaceae</taxon>
        <taxon>Cymbomonas</taxon>
    </lineage>
</organism>
<comment type="cofactor">
    <cofactor evidence="1">
        <name>Zn(2+)</name>
        <dbReference type="ChEBI" id="CHEBI:29105"/>
    </cofactor>
</comment>
<name>A0AAE0GC27_9CHLO</name>
<dbReference type="InterPro" id="IPR037094">
    <property type="entry name" value="Glyco_hydro_38_cen_sf"/>
</dbReference>
<dbReference type="GO" id="GO:0005764">
    <property type="term" value="C:lysosome"/>
    <property type="evidence" value="ECO:0007669"/>
    <property type="project" value="TreeGrafter"/>
</dbReference>
<comment type="caution">
    <text evidence="10">The sequence shown here is derived from an EMBL/GenBank/DDBJ whole genome shotgun (WGS) entry which is preliminary data.</text>
</comment>
<dbReference type="GO" id="GO:0004559">
    <property type="term" value="F:alpha-mannosidase activity"/>
    <property type="evidence" value="ECO:0007669"/>
    <property type="project" value="InterPro"/>
</dbReference>
<accession>A0AAE0GC27</accession>
<evidence type="ECO:0000256" key="4">
    <source>
        <dbReference type="ARBA" id="ARBA00022801"/>
    </source>
</evidence>
<feature type="chain" id="PRO_5041983377" description="Glycoside hydrolase family 38 central domain-containing protein" evidence="8">
    <location>
        <begin position="24"/>
        <end position="728"/>
    </location>
</feature>
<keyword evidence="11" id="KW-1185">Reference proteome</keyword>
<feature type="domain" description="Glycoside hydrolase family 38 central" evidence="9">
    <location>
        <begin position="409"/>
        <end position="494"/>
    </location>
</feature>
<feature type="non-terminal residue" evidence="10">
    <location>
        <position position="728"/>
    </location>
</feature>
<keyword evidence="4" id="KW-0378">Hydrolase</keyword>
<dbReference type="Gene3D" id="3.20.110.10">
    <property type="entry name" value="Glycoside hydrolase 38, N terminal domain"/>
    <property type="match status" value="1"/>
</dbReference>
<protein>
    <recommendedName>
        <fullName evidence="9">Glycoside hydrolase family 38 central domain-containing protein</fullName>
    </recommendedName>
</protein>
<dbReference type="AlphaFoldDB" id="A0AAE0GC27"/>
<feature type="signal peptide" evidence="8">
    <location>
        <begin position="1"/>
        <end position="23"/>
    </location>
</feature>
<dbReference type="Proteomes" id="UP001190700">
    <property type="component" value="Unassembled WGS sequence"/>
</dbReference>
<dbReference type="EMBL" id="LGRX02007215">
    <property type="protein sequence ID" value="KAK3275455.1"/>
    <property type="molecule type" value="Genomic_DNA"/>
</dbReference>
<dbReference type="InterPro" id="IPR013780">
    <property type="entry name" value="Glyco_hydro_b"/>
</dbReference>
<dbReference type="FunFam" id="1.20.1270.50:FF:000003">
    <property type="entry name" value="Alpha-mannosidase"/>
    <property type="match status" value="1"/>
</dbReference>
<evidence type="ECO:0000256" key="7">
    <source>
        <dbReference type="SAM" id="MobiDB-lite"/>
    </source>
</evidence>
<dbReference type="InterPro" id="IPR050843">
    <property type="entry name" value="Glycosyl_Hydrlase_38"/>
</dbReference>
<keyword evidence="3" id="KW-0479">Metal-binding</keyword>
<keyword evidence="5" id="KW-0862">Zinc</keyword>
<dbReference type="GO" id="GO:0006013">
    <property type="term" value="P:mannose metabolic process"/>
    <property type="evidence" value="ECO:0007669"/>
    <property type="project" value="InterPro"/>
</dbReference>
<evidence type="ECO:0000256" key="2">
    <source>
        <dbReference type="ARBA" id="ARBA00009792"/>
    </source>
</evidence>
<evidence type="ECO:0000256" key="6">
    <source>
        <dbReference type="ARBA" id="ARBA00023295"/>
    </source>
</evidence>
<dbReference type="InterPro" id="IPR028995">
    <property type="entry name" value="Glyco_hydro_57/38_cen_sf"/>
</dbReference>
<gene>
    <name evidence="10" type="ORF">CYMTET_16415</name>
</gene>
<dbReference type="GO" id="GO:0030246">
    <property type="term" value="F:carbohydrate binding"/>
    <property type="evidence" value="ECO:0007669"/>
    <property type="project" value="InterPro"/>
</dbReference>
<dbReference type="InterPro" id="IPR015341">
    <property type="entry name" value="Glyco_hydro_38_cen"/>
</dbReference>
<reference evidence="10 11" key="1">
    <citation type="journal article" date="2015" name="Genome Biol. Evol.">
        <title>Comparative Genomics of a Bacterivorous Green Alga Reveals Evolutionary Causalities and Consequences of Phago-Mixotrophic Mode of Nutrition.</title>
        <authorList>
            <person name="Burns J.A."/>
            <person name="Paasch A."/>
            <person name="Narechania A."/>
            <person name="Kim E."/>
        </authorList>
    </citation>
    <scope>NUCLEOTIDE SEQUENCE [LARGE SCALE GENOMIC DNA]</scope>
    <source>
        <strain evidence="10 11">PLY_AMNH</strain>
    </source>
</reference>
<evidence type="ECO:0000313" key="10">
    <source>
        <dbReference type="EMBL" id="KAK3275455.1"/>
    </source>
</evidence>
<dbReference type="SUPFAM" id="SSF88713">
    <property type="entry name" value="Glycoside hydrolase/deacetylase"/>
    <property type="match status" value="1"/>
</dbReference>
<dbReference type="InterPro" id="IPR011013">
    <property type="entry name" value="Gal_mutarotase_sf_dom"/>
</dbReference>
<feature type="compositionally biased region" description="Polar residues" evidence="7">
    <location>
        <begin position="711"/>
        <end position="728"/>
    </location>
</feature>
<dbReference type="InterPro" id="IPR027291">
    <property type="entry name" value="Glyco_hydro_38_N_sf"/>
</dbReference>
<dbReference type="SMART" id="SM00872">
    <property type="entry name" value="Alpha-mann_mid"/>
    <property type="match status" value="1"/>
</dbReference>
<sequence length="728" mass="79901">MYSFSECLLLVASLLLHNANIAAGRIALSDTETSIKVEKCGKPEFQSIQDIPLDGNIPLSPRGPYKTSGGPIQGKLNVHVVPHTHDDVGWLKTVDQYFYGRNSSIQNAAVQFIIDTVVLALEENPDRKFIYVEIAFFKRWWDEQSPAKQASVKRLVVNGQLEFINGGWCMSDEAAPFYVDMVDQQTLGHLFLKEHFGEKAAPRAGWQIDPFGHSNFMATAYALMGMDSWFFGRIDYQDRAKRENQTTLEMVMHPSASLGSSVDIFTGVTRGYGFPSGFCWEHNQDDPICDDPRMEEINVKSRVDDFVSAALEQAEHYANKDGNIMFTMGEDFCYENAFPWFVNMDKLIHYVNLDGRVNAFYSTPSMYTDAKHAANVTWTTKTDDWFPYCDGSATYDPSTARIDTNDGHAQWTGYFTSRAALKRNVRAASSLLQSCRQLGLLQHAHASKDAWCPPPFEAAVAGSSLWEGLGLAQHHDAVSGTSKQHVADDYAVHLQRGSDACQASMAGALEQLSGAGQLVYCPKLNESICEATTLWTEGNISVVVYNPLGQERVEFLRIPIGASGGVSVIDATTFQCVEAQIVAESTGGRTLAVEAALPATGYSVYTLVAGAGPQCRAADTSERRLVSPSGSNSIQNAMLRVVVDPATNQLAALENKKIGKTVRMTQWWGYYIASDGHHQEARERLGQASGAYIFRPACAEGDVEPCLPTSVAESGSGNSSRPNTTILE</sequence>
<dbReference type="PANTHER" id="PTHR11607:SF3">
    <property type="entry name" value="LYSOSOMAL ALPHA-MANNOSIDASE"/>
    <property type="match status" value="1"/>
</dbReference>
<evidence type="ECO:0000259" key="9">
    <source>
        <dbReference type="SMART" id="SM00872"/>
    </source>
</evidence>
<evidence type="ECO:0000256" key="8">
    <source>
        <dbReference type="SAM" id="SignalP"/>
    </source>
</evidence>
<proteinExistence type="inferred from homology"/>
<dbReference type="CDD" id="cd10810">
    <property type="entry name" value="GH38N_AMII_LAM_like"/>
    <property type="match status" value="1"/>
</dbReference>
<dbReference type="Pfam" id="PF09261">
    <property type="entry name" value="Alpha-mann_mid"/>
    <property type="match status" value="1"/>
</dbReference>
<evidence type="ECO:0000256" key="3">
    <source>
        <dbReference type="ARBA" id="ARBA00022723"/>
    </source>
</evidence>
<dbReference type="InterPro" id="IPR000602">
    <property type="entry name" value="Glyco_hydro_38_N"/>
</dbReference>
<dbReference type="GO" id="GO:0046872">
    <property type="term" value="F:metal ion binding"/>
    <property type="evidence" value="ECO:0007669"/>
    <property type="project" value="UniProtKB-KW"/>
</dbReference>
<comment type="similarity">
    <text evidence="2">Belongs to the glycosyl hydrolase 38 family.</text>
</comment>
<keyword evidence="8" id="KW-0732">Signal</keyword>
<feature type="region of interest" description="Disordered" evidence="7">
    <location>
        <begin position="709"/>
        <end position="728"/>
    </location>
</feature>
<dbReference type="Gene3D" id="2.60.40.1180">
    <property type="entry name" value="Golgi alpha-mannosidase II"/>
    <property type="match status" value="1"/>
</dbReference>
<dbReference type="Gene3D" id="2.70.98.30">
    <property type="entry name" value="Golgi alpha-mannosidase II, domain 4"/>
    <property type="match status" value="1"/>
</dbReference>
<dbReference type="Pfam" id="PF01074">
    <property type="entry name" value="Glyco_hydro_38N"/>
    <property type="match status" value="1"/>
</dbReference>
<keyword evidence="6" id="KW-0326">Glycosidase</keyword>
<evidence type="ECO:0000313" key="11">
    <source>
        <dbReference type="Proteomes" id="UP001190700"/>
    </source>
</evidence>
<evidence type="ECO:0000256" key="1">
    <source>
        <dbReference type="ARBA" id="ARBA00001947"/>
    </source>
</evidence>
<evidence type="ECO:0000256" key="5">
    <source>
        <dbReference type="ARBA" id="ARBA00022833"/>
    </source>
</evidence>
<dbReference type="PANTHER" id="PTHR11607">
    <property type="entry name" value="ALPHA-MANNOSIDASE"/>
    <property type="match status" value="1"/>
</dbReference>
<dbReference type="SUPFAM" id="SSF74650">
    <property type="entry name" value="Galactose mutarotase-like"/>
    <property type="match status" value="1"/>
</dbReference>